<dbReference type="SUPFAM" id="SSF54928">
    <property type="entry name" value="RNA-binding domain, RBD"/>
    <property type="match status" value="1"/>
</dbReference>
<feature type="domain" description="RRM" evidence="4">
    <location>
        <begin position="75"/>
        <end position="149"/>
    </location>
</feature>
<dbReference type="InterPro" id="IPR035979">
    <property type="entry name" value="RBD_domain_sf"/>
</dbReference>
<feature type="compositionally biased region" description="Basic and acidic residues" evidence="3">
    <location>
        <begin position="299"/>
        <end position="311"/>
    </location>
</feature>
<feature type="compositionally biased region" description="Polar residues" evidence="3">
    <location>
        <begin position="198"/>
        <end position="208"/>
    </location>
</feature>
<dbReference type="InterPro" id="IPR000504">
    <property type="entry name" value="RRM_dom"/>
</dbReference>
<feature type="region of interest" description="Disordered" evidence="3">
    <location>
        <begin position="147"/>
        <end position="223"/>
    </location>
</feature>
<proteinExistence type="predicted"/>
<dbReference type="GO" id="GO:0003723">
    <property type="term" value="F:RNA binding"/>
    <property type="evidence" value="ECO:0007669"/>
    <property type="project" value="UniProtKB-UniRule"/>
</dbReference>
<dbReference type="SMART" id="SM00360">
    <property type="entry name" value="RRM"/>
    <property type="match status" value="1"/>
</dbReference>
<accession>A0A5K3EYC5</accession>
<protein>
    <submittedName>
        <fullName evidence="5">RRM domain-containing protein</fullName>
    </submittedName>
</protein>
<keyword evidence="1 2" id="KW-0694">RNA-binding</keyword>
<dbReference type="PANTHER" id="PTHR23236:SF11">
    <property type="entry name" value="EUKARYOTIC TRANSLATION INITIATION FACTOR 4H"/>
    <property type="match status" value="1"/>
</dbReference>
<dbReference type="PANTHER" id="PTHR23236">
    <property type="entry name" value="EUKARYOTIC TRANSLATION INITIATION FACTOR 4B/4H"/>
    <property type="match status" value="1"/>
</dbReference>
<feature type="region of interest" description="Disordered" evidence="3">
    <location>
        <begin position="270"/>
        <end position="324"/>
    </location>
</feature>
<dbReference type="WBParaSite" id="MCU_003975-RA">
    <property type="protein sequence ID" value="MCU_003975-RA"/>
    <property type="gene ID" value="MCU_003975"/>
</dbReference>
<evidence type="ECO:0000256" key="2">
    <source>
        <dbReference type="PROSITE-ProRule" id="PRU00176"/>
    </source>
</evidence>
<dbReference type="Gene3D" id="3.30.70.330">
    <property type="match status" value="1"/>
</dbReference>
<organism evidence="5">
    <name type="scientific">Mesocestoides corti</name>
    <name type="common">Flatworm</name>
    <dbReference type="NCBI Taxonomy" id="53468"/>
    <lineage>
        <taxon>Eukaryota</taxon>
        <taxon>Metazoa</taxon>
        <taxon>Spiralia</taxon>
        <taxon>Lophotrochozoa</taxon>
        <taxon>Platyhelminthes</taxon>
        <taxon>Cestoda</taxon>
        <taxon>Eucestoda</taxon>
        <taxon>Cyclophyllidea</taxon>
        <taxon>Mesocestoididae</taxon>
        <taxon>Mesocestoides</taxon>
    </lineage>
</organism>
<dbReference type="Pfam" id="PF00076">
    <property type="entry name" value="RRM_1"/>
    <property type="match status" value="1"/>
</dbReference>
<evidence type="ECO:0000256" key="1">
    <source>
        <dbReference type="ARBA" id="ARBA00022884"/>
    </source>
</evidence>
<evidence type="ECO:0000259" key="4">
    <source>
        <dbReference type="PROSITE" id="PS50102"/>
    </source>
</evidence>
<evidence type="ECO:0000313" key="5">
    <source>
        <dbReference type="WBParaSite" id="MCU_003975-RA"/>
    </source>
</evidence>
<sequence>MGKKGKKNRFNQVLDIDISYSSHSVIDGGASLPPEVNLSKEKVSELQRIKANLPTAPQAVRIEEEIARIPECGPFRVVLVNVPYAATRSDIENFFDPIQPTQIRTIEDDGRFRGFCFIDFASKADLLKALEKDNSFIHSRRVTMRIADQQNDSGGRRGYGGRDGFSSRRPDFRRGYEAGGGGGEQTESIGWTRRASRPTPQTSQPGSFSRSSAPAPVVGPPAERPVIRLAPRILPLDQSEERVESAQYSAIFGAAKPVDIVAREREIEKKMASASLSGDKSVAPKISPTPTSQTVPDSSSEKKMPPQDKPRQSAWAKPLVSNRE</sequence>
<evidence type="ECO:0000256" key="3">
    <source>
        <dbReference type="SAM" id="MobiDB-lite"/>
    </source>
</evidence>
<name>A0A5K3EYC5_MESCO</name>
<dbReference type="AlphaFoldDB" id="A0A5K3EYC5"/>
<feature type="compositionally biased region" description="Basic and acidic residues" evidence="3">
    <location>
        <begin position="165"/>
        <end position="176"/>
    </location>
</feature>
<feature type="compositionally biased region" description="Polar residues" evidence="3">
    <location>
        <begin position="288"/>
        <end position="298"/>
    </location>
</feature>
<dbReference type="PROSITE" id="PS50102">
    <property type="entry name" value="RRM"/>
    <property type="match status" value="1"/>
</dbReference>
<reference evidence="5" key="1">
    <citation type="submission" date="2019-11" db="UniProtKB">
        <authorList>
            <consortium name="WormBaseParasite"/>
        </authorList>
    </citation>
    <scope>IDENTIFICATION</scope>
</reference>
<dbReference type="InterPro" id="IPR012677">
    <property type="entry name" value="Nucleotide-bd_a/b_plait_sf"/>
</dbReference>